<dbReference type="Proteomes" id="UP001165427">
    <property type="component" value="Unassembled WGS sequence"/>
</dbReference>
<dbReference type="EMBL" id="JALJRB010000007">
    <property type="protein sequence ID" value="MCJ8500521.1"/>
    <property type="molecule type" value="Genomic_DNA"/>
</dbReference>
<evidence type="ECO:0000256" key="7">
    <source>
        <dbReference type="RuleBase" id="RU363032"/>
    </source>
</evidence>
<dbReference type="InterPro" id="IPR025966">
    <property type="entry name" value="OppC_N"/>
</dbReference>
<accession>A0AA41UKJ8</accession>
<sequence>MTADTRNSALDAATGLPPARTPWEETWRLLRKNRLAFSGLLIFVIFFLVAVAGILLTAGSRPVLDPAQVRLQEKLLPPLSLPNHEVLPPEALPPLGRYLLGTDDLGRDVFARMLQGAWVSLTVGFVAVGIAVIIGIILGGLAGYYGDQELEVGHLLVWTTGVIAAFLLLTNRPAGAAAAAAASAVIWIVMRRERSLYEGPPSRRRWFTRGLVSVDTLIMRAVDVMLCFPSFFLILTVVALLPASLYNIMVVIGLTSWMGTTRFVRAEFLSLREQDFVAAARALGIGDMRIIFRHIMPNAMAPVLVSATLGIATAILTEAGLSFLGFGVPPPHATWGNILSDGKQFIFDAPWLTFAPGIVILIVVLAFNLFGEGLRDIMNPKLRERN</sequence>
<evidence type="ECO:0000256" key="4">
    <source>
        <dbReference type="ARBA" id="ARBA00022692"/>
    </source>
</evidence>
<keyword evidence="6 7" id="KW-0472">Membrane</keyword>
<evidence type="ECO:0000256" key="1">
    <source>
        <dbReference type="ARBA" id="ARBA00004651"/>
    </source>
</evidence>
<dbReference type="InterPro" id="IPR050366">
    <property type="entry name" value="BP-dependent_transpt_permease"/>
</dbReference>
<reference evidence="9" key="1">
    <citation type="submission" date="2022-04" db="EMBL/GenBank/DDBJ databases">
        <title>Desulfatitalea alkaliphila sp. nov., a novel anaerobic sulfate-reducing bacterium isolated from terrestrial mud volcano, Taman Peninsula, Russia.</title>
        <authorList>
            <person name="Khomyakova M.A."/>
            <person name="Merkel A.Y."/>
            <person name="Slobodkin A.I."/>
        </authorList>
    </citation>
    <scope>NUCLEOTIDE SEQUENCE</scope>
    <source>
        <strain evidence="9">M08but</strain>
    </source>
</reference>
<dbReference type="RefSeq" id="WP_246905147.1">
    <property type="nucleotide sequence ID" value="NZ_JALJRB010000007.1"/>
</dbReference>
<comment type="similarity">
    <text evidence="7">Belongs to the binding-protein-dependent transport system permease family.</text>
</comment>
<dbReference type="GO" id="GO:0005886">
    <property type="term" value="C:plasma membrane"/>
    <property type="evidence" value="ECO:0007669"/>
    <property type="project" value="UniProtKB-SubCell"/>
</dbReference>
<dbReference type="SUPFAM" id="SSF161098">
    <property type="entry name" value="MetI-like"/>
    <property type="match status" value="1"/>
</dbReference>
<feature type="transmembrane region" description="Helical" evidence="7">
    <location>
        <begin position="349"/>
        <end position="371"/>
    </location>
</feature>
<organism evidence="9 10">
    <name type="scientific">Desulfatitalea alkaliphila</name>
    <dbReference type="NCBI Taxonomy" id="2929485"/>
    <lineage>
        <taxon>Bacteria</taxon>
        <taxon>Pseudomonadati</taxon>
        <taxon>Thermodesulfobacteriota</taxon>
        <taxon>Desulfobacteria</taxon>
        <taxon>Desulfobacterales</taxon>
        <taxon>Desulfosarcinaceae</taxon>
        <taxon>Desulfatitalea</taxon>
    </lineage>
</organism>
<feature type="transmembrane region" description="Helical" evidence="7">
    <location>
        <begin position="35"/>
        <end position="56"/>
    </location>
</feature>
<comment type="caution">
    <text evidence="9">The sequence shown here is derived from an EMBL/GenBank/DDBJ whole genome shotgun (WGS) entry which is preliminary data.</text>
</comment>
<evidence type="ECO:0000256" key="5">
    <source>
        <dbReference type="ARBA" id="ARBA00022989"/>
    </source>
</evidence>
<dbReference type="PANTHER" id="PTHR43386:SF1">
    <property type="entry name" value="D,D-DIPEPTIDE TRANSPORT SYSTEM PERMEASE PROTEIN DDPC-RELATED"/>
    <property type="match status" value="1"/>
</dbReference>
<dbReference type="Pfam" id="PF12911">
    <property type="entry name" value="OppC_N"/>
    <property type="match status" value="1"/>
</dbReference>
<gene>
    <name evidence="9" type="ORF">MRX98_08050</name>
</gene>
<evidence type="ECO:0000256" key="6">
    <source>
        <dbReference type="ARBA" id="ARBA00023136"/>
    </source>
</evidence>
<dbReference type="Pfam" id="PF00528">
    <property type="entry name" value="BPD_transp_1"/>
    <property type="match status" value="1"/>
</dbReference>
<keyword evidence="3" id="KW-1003">Cell membrane</keyword>
<feature type="transmembrane region" description="Helical" evidence="7">
    <location>
        <begin position="117"/>
        <end position="145"/>
    </location>
</feature>
<dbReference type="PANTHER" id="PTHR43386">
    <property type="entry name" value="OLIGOPEPTIDE TRANSPORT SYSTEM PERMEASE PROTEIN APPC"/>
    <property type="match status" value="1"/>
</dbReference>
<keyword evidence="2 7" id="KW-0813">Transport</keyword>
<protein>
    <submittedName>
        <fullName evidence="9">ABC transporter permease</fullName>
    </submittedName>
</protein>
<keyword evidence="5 7" id="KW-1133">Transmembrane helix</keyword>
<proteinExistence type="inferred from homology"/>
<dbReference type="CDD" id="cd06261">
    <property type="entry name" value="TM_PBP2"/>
    <property type="match status" value="1"/>
</dbReference>
<dbReference type="GO" id="GO:0055085">
    <property type="term" value="P:transmembrane transport"/>
    <property type="evidence" value="ECO:0007669"/>
    <property type="project" value="InterPro"/>
</dbReference>
<dbReference type="Gene3D" id="1.10.3720.10">
    <property type="entry name" value="MetI-like"/>
    <property type="match status" value="1"/>
</dbReference>
<evidence type="ECO:0000259" key="8">
    <source>
        <dbReference type="PROSITE" id="PS50928"/>
    </source>
</evidence>
<keyword evidence="4 7" id="KW-0812">Transmembrane</keyword>
<name>A0AA41UKJ8_9BACT</name>
<feature type="transmembrane region" description="Helical" evidence="7">
    <location>
        <begin position="152"/>
        <end position="168"/>
    </location>
</feature>
<feature type="transmembrane region" description="Helical" evidence="7">
    <location>
        <begin position="303"/>
        <end position="329"/>
    </location>
</feature>
<evidence type="ECO:0000256" key="2">
    <source>
        <dbReference type="ARBA" id="ARBA00022448"/>
    </source>
</evidence>
<feature type="domain" description="ABC transmembrane type-1" evidence="8">
    <location>
        <begin position="117"/>
        <end position="371"/>
    </location>
</feature>
<dbReference type="AlphaFoldDB" id="A0AA41UKJ8"/>
<dbReference type="InterPro" id="IPR000515">
    <property type="entry name" value="MetI-like"/>
</dbReference>
<comment type="subcellular location">
    <subcellularLocation>
        <location evidence="1 7">Cell membrane</location>
        <topology evidence="1 7">Multi-pass membrane protein</topology>
    </subcellularLocation>
</comment>
<evidence type="ECO:0000256" key="3">
    <source>
        <dbReference type="ARBA" id="ARBA00022475"/>
    </source>
</evidence>
<keyword evidence="10" id="KW-1185">Reference proteome</keyword>
<dbReference type="InterPro" id="IPR035906">
    <property type="entry name" value="MetI-like_sf"/>
</dbReference>
<evidence type="ECO:0000313" key="9">
    <source>
        <dbReference type="EMBL" id="MCJ8500521.1"/>
    </source>
</evidence>
<dbReference type="PROSITE" id="PS50928">
    <property type="entry name" value="ABC_TM1"/>
    <property type="match status" value="1"/>
</dbReference>
<evidence type="ECO:0000313" key="10">
    <source>
        <dbReference type="Proteomes" id="UP001165427"/>
    </source>
</evidence>